<dbReference type="InterPro" id="IPR006684">
    <property type="entry name" value="YbgC/YbaW"/>
</dbReference>
<sequence>MITDLFQFRPAYGDVDQMGYVYHANYLKYCHQARNELLRKLDLDEAILEKNNIILPVISFNINYKKPAYFDEVITIKTTIKEMPKIRFNFEFEIRNEQNIFLSKAKSTIVFANSQSRLPKNIPGFIEQILKPKFKTNMV</sequence>
<protein>
    <submittedName>
        <fullName evidence="3">Acyl-CoA thioester hydrolase</fullName>
    </submittedName>
</protein>
<dbReference type="PIRSF" id="PIRSF003230">
    <property type="entry name" value="YbgC"/>
    <property type="match status" value="1"/>
</dbReference>
<evidence type="ECO:0000256" key="2">
    <source>
        <dbReference type="ARBA" id="ARBA00022801"/>
    </source>
</evidence>
<dbReference type="CDD" id="cd00586">
    <property type="entry name" value="4HBT"/>
    <property type="match status" value="1"/>
</dbReference>
<gene>
    <name evidence="3" type="ORF">DFQ10_104217</name>
</gene>
<organism evidence="3 4">
    <name type="scientific">Winogradskyella eximia</name>
    <dbReference type="NCBI Taxonomy" id="262006"/>
    <lineage>
        <taxon>Bacteria</taxon>
        <taxon>Pseudomonadati</taxon>
        <taxon>Bacteroidota</taxon>
        <taxon>Flavobacteriia</taxon>
        <taxon>Flavobacteriales</taxon>
        <taxon>Flavobacteriaceae</taxon>
        <taxon>Winogradskyella</taxon>
    </lineage>
</organism>
<dbReference type="InterPro" id="IPR029069">
    <property type="entry name" value="HotDog_dom_sf"/>
</dbReference>
<dbReference type="Proteomes" id="UP000256980">
    <property type="component" value="Unassembled WGS sequence"/>
</dbReference>
<dbReference type="AlphaFoldDB" id="A0A3D9H3F1"/>
<dbReference type="Pfam" id="PF13279">
    <property type="entry name" value="4HBT_2"/>
    <property type="match status" value="1"/>
</dbReference>
<evidence type="ECO:0000313" key="3">
    <source>
        <dbReference type="EMBL" id="RED44024.1"/>
    </source>
</evidence>
<dbReference type="RefSeq" id="WP_115817427.1">
    <property type="nucleotide sequence ID" value="NZ_CANKZP010000004.1"/>
</dbReference>
<name>A0A3D9H3F1_9FLAO</name>
<reference evidence="3 4" key="1">
    <citation type="submission" date="2018-07" db="EMBL/GenBank/DDBJ databases">
        <title>Genomic Encyclopedia of Type Strains, Phase III (KMG-III): the genomes of soil and plant-associated and newly described type strains.</title>
        <authorList>
            <person name="Whitman W."/>
        </authorList>
    </citation>
    <scope>NUCLEOTIDE SEQUENCE [LARGE SCALE GENOMIC DNA]</scope>
    <source>
        <strain evidence="3 4">CECT 7946</strain>
    </source>
</reference>
<dbReference type="NCBIfam" id="TIGR00051">
    <property type="entry name" value="YbgC/FadM family acyl-CoA thioesterase"/>
    <property type="match status" value="1"/>
</dbReference>
<dbReference type="Gene3D" id="3.10.129.10">
    <property type="entry name" value="Hotdog Thioesterase"/>
    <property type="match status" value="1"/>
</dbReference>
<evidence type="ECO:0000313" key="4">
    <source>
        <dbReference type="Proteomes" id="UP000256980"/>
    </source>
</evidence>
<keyword evidence="4" id="KW-1185">Reference proteome</keyword>
<dbReference type="PANTHER" id="PTHR31793:SF37">
    <property type="entry name" value="ACYL-COA THIOESTER HYDROLASE YBGC"/>
    <property type="match status" value="1"/>
</dbReference>
<comment type="caution">
    <text evidence="3">The sequence shown here is derived from an EMBL/GenBank/DDBJ whole genome shotgun (WGS) entry which is preliminary data.</text>
</comment>
<dbReference type="InterPro" id="IPR050563">
    <property type="entry name" value="4-hydroxybenzoyl-CoA_TE"/>
</dbReference>
<evidence type="ECO:0000256" key="1">
    <source>
        <dbReference type="ARBA" id="ARBA00005953"/>
    </source>
</evidence>
<dbReference type="SUPFAM" id="SSF54637">
    <property type="entry name" value="Thioesterase/thiol ester dehydrase-isomerase"/>
    <property type="match status" value="1"/>
</dbReference>
<dbReference type="EMBL" id="QRDV01000004">
    <property type="protein sequence ID" value="RED44024.1"/>
    <property type="molecule type" value="Genomic_DNA"/>
</dbReference>
<accession>A0A3D9H3F1</accession>
<proteinExistence type="inferred from homology"/>
<dbReference type="GO" id="GO:0047617">
    <property type="term" value="F:fatty acyl-CoA hydrolase activity"/>
    <property type="evidence" value="ECO:0007669"/>
    <property type="project" value="TreeGrafter"/>
</dbReference>
<dbReference type="PANTHER" id="PTHR31793">
    <property type="entry name" value="4-HYDROXYBENZOYL-COA THIOESTERASE FAMILY MEMBER"/>
    <property type="match status" value="1"/>
</dbReference>
<comment type="similarity">
    <text evidence="1">Belongs to the 4-hydroxybenzoyl-CoA thioesterase family.</text>
</comment>
<keyword evidence="2 3" id="KW-0378">Hydrolase</keyword>
<dbReference type="OrthoDB" id="9800856at2"/>